<accession>A0A0H1B7Z0</accession>
<keyword evidence="2" id="KW-1185">Reference proteome</keyword>
<name>A0A0H1B7Z0_9EURO</name>
<dbReference type="AlphaFoldDB" id="A0A0H1B7Z0"/>
<dbReference type="Proteomes" id="UP000053573">
    <property type="component" value="Unassembled WGS sequence"/>
</dbReference>
<protein>
    <submittedName>
        <fullName evidence="1">Uncharacterized protein</fullName>
    </submittedName>
</protein>
<proteinExistence type="predicted"/>
<gene>
    <name evidence="1" type="ORF">EMPG_17021</name>
</gene>
<reference evidence="2" key="1">
    <citation type="journal article" date="2015" name="PLoS Genet.">
        <title>The dynamic genome and transcriptome of the human fungal pathogen Blastomyces and close relative Emmonsia.</title>
        <authorList>
            <person name="Munoz J.F."/>
            <person name="Gauthier G.M."/>
            <person name="Desjardins C.A."/>
            <person name="Gallo J.E."/>
            <person name="Holder J."/>
            <person name="Sullivan T.D."/>
            <person name="Marty A.J."/>
            <person name="Carmen J.C."/>
            <person name="Chen Z."/>
            <person name="Ding L."/>
            <person name="Gujja S."/>
            <person name="Magrini V."/>
            <person name="Misas E."/>
            <person name="Mitreva M."/>
            <person name="Priest M."/>
            <person name="Saif S."/>
            <person name="Whiston E.A."/>
            <person name="Young S."/>
            <person name="Zeng Q."/>
            <person name="Goldman W.E."/>
            <person name="Mardis E.R."/>
            <person name="Taylor J.W."/>
            <person name="McEwen J.G."/>
            <person name="Clay O.K."/>
            <person name="Klein B.S."/>
            <person name="Cuomo C.A."/>
        </authorList>
    </citation>
    <scope>NUCLEOTIDE SEQUENCE [LARGE SCALE GENOMIC DNA]</scope>
    <source>
        <strain evidence="2">UAMH 139</strain>
    </source>
</reference>
<sequence length="81" mass="9417">MGRFCHKYCTQGCQSVHMDSRPSQWWKKRKCSHIHTFSVRIRKCQRTPTFWGSAGARDPCNHFWLAGFRNVGEGPGRNCTT</sequence>
<comment type="caution">
    <text evidence="1">The sequence shown here is derived from an EMBL/GenBank/DDBJ whole genome shotgun (WGS) entry which is preliminary data.</text>
</comment>
<dbReference type="EMBL" id="LDEV01002808">
    <property type="protein sequence ID" value="KLJ07505.1"/>
    <property type="molecule type" value="Genomic_DNA"/>
</dbReference>
<organism evidence="1 2">
    <name type="scientific">Blastomyces silverae</name>
    <dbReference type="NCBI Taxonomy" id="2060906"/>
    <lineage>
        <taxon>Eukaryota</taxon>
        <taxon>Fungi</taxon>
        <taxon>Dikarya</taxon>
        <taxon>Ascomycota</taxon>
        <taxon>Pezizomycotina</taxon>
        <taxon>Eurotiomycetes</taxon>
        <taxon>Eurotiomycetidae</taxon>
        <taxon>Onygenales</taxon>
        <taxon>Ajellomycetaceae</taxon>
        <taxon>Blastomyces</taxon>
    </lineage>
</organism>
<evidence type="ECO:0000313" key="2">
    <source>
        <dbReference type="Proteomes" id="UP000053573"/>
    </source>
</evidence>
<evidence type="ECO:0000313" key="1">
    <source>
        <dbReference type="EMBL" id="KLJ07505.1"/>
    </source>
</evidence>